<sequence length="226" mass="24654">MDPIAGGEPLRVLLVDDQKLMLEAMRVFIDNVEDFTVVGEAADGVVAVQQARALRPDIVLMDLQMPRMDGVEATRAILEENPDLLVVAVTTFHSQEYVIPALKAGASGYLLKDSTPADIVAGVRAVVAGEFVISSQVTDVLVRSVREDQSPAPAQRSTPEELGLSDREMEVIELLCQGSSNREIAQQMHLAEPTVKSHIGRIMQKLDVRDRVQIVITAYRSGLAQL</sequence>
<evidence type="ECO:0000313" key="6">
    <source>
        <dbReference type="EMBL" id="TQL52444.1"/>
    </source>
</evidence>
<keyword evidence="2" id="KW-0238">DNA-binding</keyword>
<protein>
    <submittedName>
        <fullName evidence="6">LuxR family two component transcriptional regulator</fullName>
    </submittedName>
</protein>
<comment type="caution">
    <text evidence="6">The sequence shown here is derived from an EMBL/GenBank/DDBJ whole genome shotgun (WGS) entry which is preliminary data.</text>
</comment>
<dbReference type="PANTHER" id="PTHR43214:SF43">
    <property type="entry name" value="TWO-COMPONENT RESPONSE REGULATOR"/>
    <property type="match status" value="1"/>
</dbReference>
<evidence type="ECO:0000313" key="7">
    <source>
        <dbReference type="Proteomes" id="UP000319516"/>
    </source>
</evidence>
<dbReference type="PANTHER" id="PTHR43214">
    <property type="entry name" value="TWO-COMPONENT RESPONSE REGULATOR"/>
    <property type="match status" value="1"/>
</dbReference>
<dbReference type="GO" id="GO:0003677">
    <property type="term" value="F:DNA binding"/>
    <property type="evidence" value="ECO:0007669"/>
    <property type="project" value="UniProtKB-KW"/>
</dbReference>
<evidence type="ECO:0000259" key="4">
    <source>
        <dbReference type="PROSITE" id="PS50043"/>
    </source>
</evidence>
<dbReference type="PROSITE" id="PS00622">
    <property type="entry name" value="HTH_LUXR_1"/>
    <property type="match status" value="1"/>
</dbReference>
<dbReference type="SMART" id="SM00421">
    <property type="entry name" value="HTH_LUXR"/>
    <property type="match status" value="1"/>
</dbReference>
<dbReference type="CDD" id="cd06170">
    <property type="entry name" value="LuxR_C_like"/>
    <property type="match status" value="1"/>
</dbReference>
<name>A0A542YWT3_9MICO</name>
<reference evidence="6 7" key="1">
    <citation type="submission" date="2019-06" db="EMBL/GenBank/DDBJ databases">
        <title>Sequencing the genomes of 1000 actinobacteria strains.</title>
        <authorList>
            <person name="Klenk H.-P."/>
        </authorList>
    </citation>
    <scope>NUCLEOTIDE SEQUENCE [LARGE SCALE GENOMIC DNA]</scope>
    <source>
        <strain evidence="6 7">DSM 12335</strain>
    </source>
</reference>
<evidence type="ECO:0000256" key="2">
    <source>
        <dbReference type="ARBA" id="ARBA00023125"/>
    </source>
</evidence>
<dbReference type="Pfam" id="PF00072">
    <property type="entry name" value="Response_reg"/>
    <property type="match status" value="1"/>
</dbReference>
<dbReference type="SMART" id="SM00448">
    <property type="entry name" value="REC"/>
    <property type="match status" value="1"/>
</dbReference>
<dbReference type="PRINTS" id="PR00038">
    <property type="entry name" value="HTHLUXR"/>
</dbReference>
<accession>A0A542YWT3</accession>
<dbReference type="InterPro" id="IPR039420">
    <property type="entry name" value="WalR-like"/>
</dbReference>
<evidence type="ECO:0000256" key="3">
    <source>
        <dbReference type="PROSITE-ProRule" id="PRU00169"/>
    </source>
</evidence>
<dbReference type="AlphaFoldDB" id="A0A542YWT3"/>
<dbReference type="GO" id="GO:0000160">
    <property type="term" value="P:phosphorelay signal transduction system"/>
    <property type="evidence" value="ECO:0007669"/>
    <property type="project" value="InterPro"/>
</dbReference>
<gene>
    <name evidence="6" type="ORF">FB467_3630</name>
</gene>
<dbReference type="GO" id="GO:0006355">
    <property type="term" value="P:regulation of DNA-templated transcription"/>
    <property type="evidence" value="ECO:0007669"/>
    <property type="project" value="InterPro"/>
</dbReference>
<dbReference type="Pfam" id="PF00196">
    <property type="entry name" value="GerE"/>
    <property type="match status" value="1"/>
</dbReference>
<dbReference type="EMBL" id="VFOP01000001">
    <property type="protein sequence ID" value="TQL52444.1"/>
    <property type="molecule type" value="Genomic_DNA"/>
</dbReference>
<evidence type="ECO:0000259" key="5">
    <source>
        <dbReference type="PROSITE" id="PS50110"/>
    </source>
</evidence>
<dbReference type="CDD" id="cd17535">
    <property type="entry name" value="REC_NarL-like"/>
    <property type="match status" value="1"/>
</dbReference>
<keyword evidence="1 3" id="KW-0597">Phosphoprotein</keyword>
<dbReference type="Proteomes" id="UP000319516">
    <property type="component" value="Unassembled WGS sequence"/>
</dbReference>
<dbReference type="InterPro" id="IPR011006">
    <property type="entry name" value="CheY-like_superfamily"/>
</dbReference>
<feature type="domain" description="HTH luxR-type" evidence="4">
    <location>
        <begin position="157"/>
        <end position="222"/>
    </location>
</feature>
<dbReference type="InterPro" id="IPR058245">
    <property type="entry name" value="NreC/VraR/RcsB-like_REC"/>
</dbReference>
<dbReference type="InterPro" id="IPR001789">
    <property type="entry name" value="Sig_transdc_resp-reg_receiver"/>
</dbReference>
<feature type="domain" description="Response regulatory" evidence="5">
    <location>
        <begin position="11"/>
        <end position="127"/>
    </location>
</feature>
<dbReference type="RefSeq" id="WP_141786317.1">
    <property type="nucleotide sequence ID" value="NZ_BAAAIK010000001.1"/>
</dbReference>
<evidence type="ECO:0000256" key="1">
    <source>
        <dbReference type="ARBA" id="ARBA00022553"/>
    </source>
</evidence>
<dbReference type="Gene3D" id="3.40.50.2300">
    <property type="match status" value="1"/>
</dbReference>
<dbReference type="OrthoDB" id="9808843at2"/>
<keyword evidence="7" id="KW-1185">Reference proteome</keyword>
<dbReference type="SUPFAM" id="SSF52172">
    <property type="entry name" value="CheY-like"/>
    <property type="match status" value="1"/>
</dbReference>
<feature type="modified residue" description="4-aspartylphosphate" evidence="3">
    <location>
        <position position="62"/>
    </location>
</feature>
<organism evidence="6 7">
    <name type="scientific">Ornithinicoccus hortensis</name>
    <dbReference type="NCBI Taxonomy" id="82346"/>
    <lineage>
        <taxon>Bacteria</taxon>
        <taxon>Bacillati</taxon>
        <taxon>Actinomycetota</taxon>
        <taxon>Actinomycetes</taxon>
        <taxon>Micrococcales</taxon>
        <taxon>Intrasporangiaceae</taxon>
        <taxon>Ornithinicoccus</taxon>
    </lineage>
</organism>
<proteinExistence type="predicted"/>
<dbReference type="InterPro" id="IPR000792">
    <property type="entry name" value="Tscrpt_reg_LuxR_C"/>
</dbReference>
<dbReference type="PROSITE" id="PS50110">
    <property type="entry name" value="RESPONSE_REGULATORY"/>
    <property type="match status" value="1"/>
</dbReference>
<dbReference type="PROSITE" id="PS50043">
    <property type="entry name" value="HTH_LUXR_2"/>
    <property type="match status" value="1"/>
</dbReference>